<sequence>MDPRALADKKFDSLVDMWGLALAIWELVTRRQCFYGLTDKELLDFHRRGEWKIPPLEGKHFVVDFIASCSAAPTFRRPSAEMLKLLNEETAKDPGLFKSSFDVVEIESDQLLLPEGLESIEITRTNIFKSFVGRGRNAKNDARGCKSDSDAQMTPNLPSLGSDFESGLTGRSGSLPRVGVPGAESTSSMEGQYSEMENSHARPIFTPSQRQEVSKIIDRNAEELPNSTPSEPRQAIATSLTTARIDPASIPTVLPINTVFTRQSRFSTPTRLRVDDYDKLRAQHLAAIRTIEQRTMAKQRPPGAQ</sequence>
<name>A0AA36CBZ5_9BILA</name>
<dbReference type="Gene3D" id="1.10.510.10">
    <property type="entry name" value="Transferase(Phosphotransferase) domain 1"/>
    <property type="match status" value="1"/>
</dbReference>
<proteinExistence type="predicted"/>
<organism evidence="2 3">
    <name type="scientific">Mesorhabditis spiculigera</name>
    <dbReference type="NCBI Taxonomy" id="96644"/>
    <lineage>
        <taxon>Eukaryota</taxon>
        <taxon>Metazoa</taxon>
        <taxon>Ecdysozoa</taxon>
        <taxon>Nematoda</taxon>
        <taxon>Chromadorea</taxon>
        <taxon>Rhabditida</taxon>
        <taxon>Rhabditina</taxon>
        <taxon>Rhabditomorpha</taxon>
        <taxon>Rhabditoidea</taxon>
        <taxon>Rhabditidae</taxon>
        <taxon>Mesorhabditinae</taxon>
        <taxon>Mesorhabditis</taxon>
    </lineage>
</organism>
<protein>
    <recommendedName>
        <fullName evidence="4">Protein kinase domain-containing protein</fullName>
    </recommendedName>
</protein>
<keyword evidence="3" id="KW-1185">Reference proteome</keyword>
<dbReference type="SUPFAM" id="SSF56112">
    <property type="entry name" value="Protein kinase-like (PK-like)"/>
    <property type="match status" value="1"/>
</dbReference>
<dbReference type="AlphaFoldDB" id="A0AA36CBZ5"/>
<accession>A0AA36CBZ5</accession>
<dbReference type="EMBL" id="CATQJA010001173">
    <property type="protein sequence ID" value="CAJ0566166.1"/>
    <property type="molecule type" value="Genomic_DNA"/>
</dbReference>
<feature type="compositionally biased region" description="Basic and acidic residues" evidence="1">
    <location>
        <begin position="138"/>
        <end position="149"/>
    </location>
</feature>
<feature type="non-terminal residue" evidence="2">
    <location>
        <position position="1"/>
    </location>
</feature>
<comment type="caution">
    <text evidence="2">The sequence shown here is derived from an EMBL/GenBank/DDBJ whole genome shotgun (WGS) entry which is preliminary data.</text>
</comment>
<feature type="compositionally biased region" description="Polar residues" evidence="1">
    <location>
        <begin position="150"/>
        <end position="159"/>
    </location>
</feature>
<dbReference type="Proteomes" id="UP001177023">
    <property type="component" value="Unassembled WGS sequence"/>
</dbReference>
<evidence type="ECO:0000256" key="1">
    <source>
        <dbReference type="SAM" id="MobiDB-lite"/>
    </source>
</evidence>
<evidence type="ECO:0008006" key="4">
    <source>
        <dbReference type="Google" id="ProtNLM"/>
    </source>
</evidence>
<dbReference type="InterPro" id="IPR011009">
    <property type="entry name" value="Kinase-like_dom_sf"/>
</dbReference>
<evidence type="ECO:0000313" key="2">
    <source>
        <dbReference type="EMBL" id="CAJ0566166.1"/>
    </source>
</evidence>
<gene>
    <name evidence="2" type="ORF">MSPICULIGERA_LOCUS4781</name>
</gene>
<reference evidence="2" key="1">
    <citation type="submission" date="2023-06" db="EMBL/GenBank/DDBJ databases">
        <authorList>
            <person name="Delattre M."/>
        </authorList>
    </citation>
    <scope>NUCLEOTIDE SEQUENCE</scope>
    <source>
        <strain evidence="2">AF72</strain>
    </source>
</reference>
<evidence type="ECO:0000313" key="3">
    <source>
        <dbReference type="Proteomes" id="UP001177023"/>
    </source>
</evidence>
<feature type="region of interest" description="Disordered" evidence="1">
    <location>
        <begin position="137"/>
        <end position="193"/>
    </location>
</feature>